<proteinExistence type="predicted"/>
<gene>
    <name evidence="1" type="ORF">GPL32_02290</name>
</gene>
<dbReference type="AlphaFoldDB" id="A0A7C9JUM9"/>
<accession>A0A7C9JUM9</accession>
<sequence length="96" mass="10532">MNHTQTHVKDFPITLAETGEQLTVTANDWREALISVNRLDAIVVIHYPCIKQGKPQNGFAACRLVSLAPDPFPFLVVAENADAALDEALAAFKESR</sequence>
<reference evidence="1 2" key="1">
    <citation type="submission" date="2020-01" db="EMBL/GenBank/DDBJ databases">
        <title>Whole genome sequencing of Halomonas alkaliphila strain LS44.</title>
        <authorList>
            <person name="Kumar S."/>
            <person name="Paul D."/>
            <person name="Shouche Y."/>
            <person name="Suryavanshi M.V."/>
        </authorList>
    </citation>
    <scope>NUCLEOTIDE SEQUENCE [LARGE SCALE GENOMIC DNA]</scope>
    <source>
        <strain evidence="1 2">LS44</strain>
    </source>
</reference>
<comment type="caution">
    <text evidence="1">The sequence shown here is derived from an EMBL/GenBank/DDBJ whole genome shotgun (WGS) entry which is preliminary data.</text>
</comment>
<evidence type="ECO:0000313" key="2">
    <source>
        <dbReference type="Proteomes" id="UP000480312"/>
    </source>
</evidence>
<dbReference type="OrthoDB" id="9903876at2"/>
<dbReference type="Proteomes" id="UP000480312">
    <property type="component" value="Unassembled WGS sequence"/>
</dbReference>
<organism evidence="1 2">
    <name type="scientific">Vreelandella alkaliphila</name>
    <dbReference type="NCBI Taxonomy" id="272774"/>
    <lineage>
        <taxon>Bacteria</taxon>
        <taxon>Pseudomonadati</taxon>
        <taxon>Pseudomonadota</taxon>
        <taxon>Gammaproteobacteria</taxon>
        <taxon>Oceanospirillales</taxon>
        <taxon>Halomonadaceae</taxon>
        <taxon>Vreelandella</taxon>
    </lineage>
</organism>
<evidence type="ECO:0000313" key="1">
    <source>
        <dbReference type="EMBL" id="NDL69338.1"/>
    </source>
</evidence>
<name>A0A7C9JUM9_9GAMM</name>
<protein>
    <submittedName>
        <fullName evidence="1">Uncharacterized protein</fullName>
    </submittedName>
</protein>
<dbReference type="RefSeq" id="WP_162217285.1">
    <property type="nucleotide sequence ID" value="NZ_JAAEHK010000002.1"/>
</dbReference>
<dbReference type="EMBL" id="JAAEHK010000002">
    <property type="protein sequence ID" value="NDL69338.1"/>
    <property type="molecule type" value="Genomic_DNA"/>
</dbReference>